<sequence>MKPNKEKTCTREQDFVYNFSAGNQHLVLAVPLSFPVQENISHLHGRLMLLHNLPCFIENDLKQSLIKFIEEETIKDHDREDEIALEAVKSGKVDINQLADTWAKAYKETMLEYAKPEETSWDEDFADVYHDLIHSSASEMLLNLEHNYFVSISELISERDVELKKLRERQGAEMDKVMQELGKSLTDQDVNSLAAQHFESQQDLENKWTNELKQSTAIQKQEYQEWVIKLHQDLKNPNSSSISDEIKVQPSQLRESVEGHGRIYEEQRLLEESFTIHLGAQLKTMHNLRLLRADMLDFCKHKRNHRSGVKLHRLQTAMSLYSASLCGLVLLVDNRISSYSGIKRDFATVCQECTDFHFPGIQEQLGVVQKVVLKARAQCSSKSKRHHENKSSGNEDKLKNIERNQSNILPGEFYITRHSNLSEIHVAFHLCVDDNVRSGNITARDPAIMGLRNILKVCCTHDITTISIPLLLVHDMSEEMTIPWCLKRAELVFKCIKGFMMEMASWDGGISRTVQFLVPQTISEEMFYQLSNMLPQIFRVSSTLTLTSKH</sequence>
<feature type="region of interest" description="Disordered" evidence="1">
    <location>
        <begin position="379"/>
        <end position="400"/>
    </location>
</feature>
<dbReference type="PANTHER" id="PTHR16525">
    <property type="entry name" value="PROTEIN C12ORF4"/>
    <property type="match status" value="1"/>
</dbReference>
<feature type="compositionally biased region" description="Basic and acidic residues" evidence="1">
    <location>
        <begin position="389"/>
        <end position="400"/>
    </location>
</feature>
<dbReference type="KEGG" id="cpea:104397225"/>
<accession>A0A093BAA6</accession>
<reference evidence="3" key="2">
    <citation type="journal article" date="2014" name="Science">
        <title>Comparative genomics reveals insights into avian genome evolution and adaptation.</title>
        <authorList>
            <consortium name="Avian Genome Consortium"/>
            <person name="Zhang G."/>
            <person name="Li C."/>
            <person name="Li Q."/>
            <person name="Li B."/>
            <person name="Larkin D.M."/>
            <person name="Lee C."/>
            <person name="Storz J.F."/>
            <person name="Antunes A."/>
            <person name="Greenwold M.J."/>
            <person name="Meredith R.W."/>
            <person name="Odeen A."/>
            <person name="Cui J."/>
            <person name="Zhou Q."/>
            <person name="Xu L."/>
            <person name="Pan H."/>
            <person name="Wang Z."/>
            <person name="Jin L."/>
            <person name="Zhang P."/>
            <person name="Hu H."/>
            <person name="Yang W."/>
            <person name="Hu J."/>
            <person name="Xiao J."/>
            <person name="Yang Z."/>
            <person name="Liu Y."/>
            <person name="Xie Q."/>
            <person name="Yu H."/>
            <person name="Lian J."/>
            <person name="Wen P."/>
            <person name="Zhang F."/>
            <person name="Li H."/>
            <person name="Zeng Y."/>
            <person name="Xiong Z."/>
            <person name="Liu S."/>
            <person name="Zhou L."/>
            <person name="Huang Z."/>
            <person name="An N."/>
            <person name="Wang J."/>
            <person name="Zheng Q."/>
            <person name="Xiong Y."/>
            <person name="Wang G."/>
            <person name="Wang B."/>
            <person name="Wang J."/>
            <person name="Fan Y."/>
            <person name="da Fonseca R.R."/>
            <person name="Alfaro-Nunez A."/>
            <person name="Schubert M."/>
            <person name="Orlando L."/>
            <person name="Mourier T."/>
            <person name="Howard J.T."/>
            <person name="Ganapathy G."/>
            <person name="Pfenning A."/>
            <person name="Whitney O."/>
            <person name="Rivas M.V."/>
            <person name="Hara E."/>
            <person name="Smith J."/>
            <person name="Farre M."/>
            <person name="Narayan J."/>
            <person name="Slavov G."/>
            <person name="Romanov M.N."/>
            <person name="Borges R."/>
            <person name="Machado J.P."/>
            <person name="Khan I."/>
            <person name="Springer M.S."/>
            <person name="Gatesy J."/>
            <person name="Hoffmann F.G."/>
            <person name="Opazo J.C."/>
            <person name="Hastad O."/>
            <person name="Sawyer R.H."/>
            <person name="Kim H."/>
            <person name="Kim K.W."/>
            <person name="Kim H.J."/>
            <person name="Cho S."/>
            <person name="Li N."/>
            <person name="Huang Y."/>
            <person name="Bruford M.W."/>
            <person name="Zhan X."/>
            <person name="Dixon A."/>
            <person name="Bertelsen M.F."/>
            <person name="Derryberry E."/>
            <person name="Warren W."/>
            <person name="Wilson R.K."/>
            <person name="Li S."/>
            <person name="Ray D.A."/>
            <person name="Green R.E."/>
            <person name="O'Brien S.J."/>
            <person name="Griffin D."/>
            <person name="Johnson W.E."/>
            <person name="Haussler D."/>
            <person name="Ryder O.A."/>
            <person name="Willerslev E."/>
            <person name="Graves G.R."/>
            <person name="Alstrom P."/>
            <person name="Fjeldsa J."/>
            <person name="Mindell D.P."/>
            <person name="Edwards S.V."/>
            <person name="Braun E.L."/>
            <person name="Rahbek C."/>
            <person name="Burt D.W."/>
            <person name="Houde P."/>
            <person name="Zhang Y."/>
            <person name="Yang H."/>
            <person name="Wang J."/>
            <person name="Jarvis E.D."/>
            <person name="Gilbert M.T."/>
            <person name="Wang J."/>
        </authorList>
    </citation>
    <scope>NUCLEOTIDE SEQUENCE [LARGE SCALE GENOMIC DNA]</scope>
</reference>
<name>A0A093BAA6_CHAPE</name>
<dbReference type="Proteomes" id="UP000031515">
    <property type="component" value="Unassembled WGS sequence"/>
</dbReference>
<dbReference type="GO" id="GO:0005737">
    <property type="term" value="C:cytoplasm"/>
    <property type="evidence" value="ECO:0007669"/>
    <property type="project" value="TreeGrafter"/>
</dbReference>
<dbReference type="OrthoDB" id="415359at2759"/>
<organism evidence="2 3">
    <name type="scientific">Chaetura pelagica</name>
    <name type="common">Chimney swift</name>
    <name type="synonym">Hirundo pelagica</name>
    <dbReference type="NCBI Taxonomy" id="8897"/>
    <lineage>
        <taxon>Eukaryota</taxon>
        <taxon>Metazoa</taxon>
        <taxon>Chordata</taxon>
        <taxon>Craniata</taxon>
        <taxon>Vertebrata</taxon>
        <taxon>Euteleostomi</taxon>
        <taxon>Archelosauria</taxon>
        <taxon>Archosauria</taxon>
        <taxon>Dinosauria</taxon>
        <taxon>Saurischia</taxon>
        <taxon>Theropoda</taxon>
        <taxon>Coelurosauria</taxon>
        <taxon>Aves</taxon>
        <taxon>Neognathae</taxon>
        <taxon>Neoaves</taxon>
        <taxon>Strisores</taxon>
        <taxon>Apodiformes</taxon>
        <taxon>Apodidae</taxon>
        <taxon>Apodinae</taxon>
        <taxon>Chaetura</taxon>
    </lineage>
</organism>
<dbReference type="GO" id="GO:0043304">
    <property type="term" value="P:regulation of mast cell degranulation"/>
    <property type="evidence" value="ECO:0007669"/>
    <property type="project" value="TreeGrafter"/>
</dbReference>
<dbReference type="PANTHER" id="PTHR16525:SF0">
    <property type="entry name" value="PROTEIN C12ORF4"/>
    <property type="match status" value="1"/>
</dbReference>
<dbReference type="EMBL" id="KN125863">
    <property type="protein sequence ID" value="KFU84813.1"/>
    <property type="molecule type" value="Genomic_DNA"/>
</dbReference>
<proteinExistence type="predicted"/>
<dbReference type="AlphaFoldDB" id="A0A093BAA6"/>
<keyword evidence="3" id="KW-1185">Reference proteome</keyword>
<protein>
    <submittedName>
        <fullName evidence="2">Uncharacterized protein C12orf4</fullName>
    </submittedName>
</protein>
<dbReference type="InterPro" id="IPR019311">
    <property type="entry name" value="Fy-3"/>
</dbReference>
<evidence type="ECO:0000256" key="1">
    <source>
        <dbReference type="SAM" id="MobiDB-lite"/>
    </source>
</evidence>
<dbReference type="Pfam" id="PF10154">
    <property type="entry name" value="Fy-3"/>
    <property type="match status" value="1"/>
</dbReference>
<evidence type="ECO:0000313" key="2">
    <source>
        <dbReference type="EMBL" id="KFU84813.1"/>
    </source>
</evidence>
<gene>
    <name evidence="2" type="ORF">M959_04905</name>
</gene>
<reference evidence="2 3" key="1">
    <citation type="submission" date="2013-08" db="EMBL/GenBank/DDBJ databases">
        <title>Genome evolution of avian class.</title>
        <authorList>
            <person name="Zhang G."/>
            <person name="Li C."/>
        </authorList>
    </citation>
    <scope>NUCLEOTIDE SEQUENCE [LARGE SCALE GENOMIC DNA]</scope>
    <source>
        <strain evidence="2">M959</strain>
    </source>
</reference>
<evidence type="ECO:0000313" key="3">
    <source>
        <dbReference type="Proteomes" id="UP000031515"/>
    </source>
</evidence>